<dbReference type="Proteomes" id="UP000245618">
    <property type="component" value="Unassembled WGS sequence"/>
</dbReference>
<dbReference type="Gene3D" id="2.40.160.20">
    <property type="match status" value="1"/>
</dbReference>
<dbReference type="EMBL" id="QCZH01000008">
    <property type="protein sequence ID" value="PWA09194.1"/>
    <property type="molecule type" value="Genomic_DNA"/>
</dbReference>
<dbReference type="Pfam" id="PF13568">
    <property type="entry name" value="OMP_b-brl_2"/>
    <property type="match status" value="1"/>
</dbReference>
<sequence>MKYKILIIFALSLLSNKIISQTKEIINPKGMWFFGAEIGMNKISSFSNGESKSSFQCGILSEYYFARYWSLSGRIKYFETGVSFYKPNTHSGSWFDLGSDEYFGSFNGAVISIPLDVKWNFRIFKNLGGNLKLGYAYNIETKSNYSNYSENLKTDYSKQYGSVNAGFGFNYFINKNIAIYLDAEFYSGTTKGYSDGLLGRNSYNTENNLINFGIKYNFKKDK</sequence>
<name>A0A2U1JW67_9FLAO</name>
<keyword evidence="3" id="KW-1185">Reference proteome</keyword>
<proteinExistence type="predicted"/>
<gene>
    <name evidence="2" type="ORF">DB891_09470</name>
</gene>
<organism evidence="2 3">
    <name type="scientific">Flavobacterium laiguense</name>
    <dbReference type="NCBI Taxonomy" id="2169409"/>
    <lineage>
        <taxon>Bacteria</taxon>
        <taxon>Pseudomonadati</taxon>
        <taxon>Bacteroidota</taxon>
        <taxon>Flavobacteriia</taxon>
        <taxon>Flavobacteriales</taxon>
        <taxon>Flavobacteriaceae</taxon>
        <taxon>Flavobacterium</taxon>
    </lineage>
</organism>
<accession>A0A2U1JW67</accession>
<evidence type="ECO:0000259" key="1">
    <source>
        <dbReference type="Pfam" id="PF13568"/>
    </source>
</evidence>
<dbReference type="SUPFAM" id="SSF56925">
    <property type="entry name" value="OMPA-like"/>
    <property type="match status" value="1"/>
</dbReference>
<protein>
    <recommendedName>
        <fullName evidence="1">Outer membrane protein beta-barrel domain-containing protein</fullName>
    </recommendedName>
</protein>
<dbReference type="OrthoDB" id="1331290at2"/>
<dbReference type="InterPro" id="IPR011250">
    <property type="entry name" value="OMP/PagP_B-barrel"/>
</dbReference>
<evidence type="ECO:0000313" key="3">
    <source>
        <dbReference type="Proteomes" id="UP000245618"/>
    </source>
</evidence>
<reference evidence="2 3" key="1">
    <citation type="submission" date="2018-04" db="EMBL/GenBank/DDBJ databases">
        <title>Flavobacterium sp. nov., isolated from glacier ice.</title>
        <authorList>
            <person name="Liu Q."/>
            <person name="Xin Y.-H."/>
        </authorList>
    </citation>
    <scope>NUCLEOTIDE SEQUENCE [LARGE SCALE GENOMIC DNA]</scope>
    <source>
        <strain evidence="2 3">LB2P30</strain>
    </source>
</reference>
<comment type="caution">
    <text evidence="2">The sequence shown here is derived from an EMBL/GenBank/DDBJ whole genome shotgun (WGS) entry which is preliminary data.</text>
</comment>
<feature type="domain" description="Outer membrane protein beta-barrel" evidence="1">
    <location>
        <begin position="33"/>
        <end position="183"/>
    </location>
</feature>
<evidence type="ECO:0000313" key="2">
    <source>
        <dbReference type="EMBL" id="PWA09194.1"/>
    </source>
</evidence>
<dbReference type="InterPro" id="IPR025665">
    <property type="entry name" value="Beta-barrel_OMP_2"/>
</dbReference>
<dbReference type="AlphaFoldDB" id="A0A2U1JW67"/>